<dbReference type="GO" id="GO:0005829">
    <property type="term" value="C:cytosol"/>
    <property type="evidence" value="ECO:0007669"/>
    <property type="project" value="TreeGrafter"/>
</dbReference>
<dbReference type="GO" id="GO:0006935">
    <property type="term" value="P:chemotaxis"/>
    <property type="evidence" value="ECO:0007669"/>
    <property type="project" value="InterPro"/>
</dbReference>
<feature type="domain" description="CheW-like" evidence="1">
    <location>
        <begin position="342"/>
        <end position="493"/>
    </location>
</feature>
<organism evidence="2 3">
    <name type="scientific">Spirobacillus cienkowskii</name>
    <dbReference type="NCBI Taxonomy" id="495820"/>
    <lineage>
        <taxon>Bacteria</taxon>
        <taxon>Pseudomonadati</taxon>
        <taxon>Bdellovibrionota</taxon>
        <taxon>Oligoflexia</taxon>
        <taxon>Silvanigrellales</taxon>
        <taxon>Spirobacillus</taxon>
    </lineage>
</organism>
<comment type="caution">
    <text evidence="2">The sequence shown here is derived from an EMBL/GenBank/DDBJ whole genome shotgun (WGS) entry which is preliminary data.</text>
</comment>
<dbReference type="Pfam" id="PF01584">
    <property type="entry name" value="CheW"/>
    <property type="match status" value="3"/>
</dbReference>
<sequence>MENNEEKKSSNIVFYGTFFIDNNEIAVDANYIQEVVHFPKKFIKLPLSPKYLIGVFNLRGSIISIVNLSELLKFNEEQKEKNQKIAIINKNNEKVGITIDDTGEIIRLRNKDKEVFNYPDKSQIKLINAAIKLNDGERIIQVLDPFDLFNQENIPKVKKDSNTDQLNENQVKIKNISIKKCISFLLGHAKLAFDITKIDEVVKVMEIEKTKFVSKQCIGIITLRDKKIPIIDFAKYLNINDKKEEKSNENTILILKKDENKFGLLIDNLESIISYNEENLKQISEFIIKDKNFYKGCLVREDQDDVLILEQDKLFIKEEVSEITEGYSKLYNHNESDNEKRRVRKINLYITFKISNLFAINLKNITEIINKPKQYITPPGSHEFIKGMVNIRGEMVAIIDTNKYYQIDKTSNTEDEKILIIHLNEKKVGLIIDNPESILHIDENDKTLLPNYIIKNSHNNFHEDVKEIIGVSKETDDSIIVLDVERMINRLISKKIIENK</sequence>
<evidence type="ECO:0000313" key="2">
    <source>
        <dbReference type="EMBL" id="RDB36029.1"/>
    </source>
</evidence>
<dbReference type="GO" id="GO:0007165">
    <property type="term" value="P:signal transduction"/>
    <property type="evidence" value="ECO:0007669"/>
    <property type="project" value="InterPro"/>
</dbReference>
<accession>A0A369KN04</accession>
<reference evidence="2" key="1">
    <citation type="submission" date="2018-04" db="EMBL/GenBank/DDBJ databases">
        <title>Draft genome sequence of the Candidatus Spirobacillus cienkowskii, a pathogen of freshwater Daphnia species, reconstructed from hemolymph metagenomic reads.</title>
        <authorList>
            <person name="Bresciani L."/>
            <person name="Lemos L.N."/>
            <person name="Wale N."/>
            <person name="Lin J.Y."/>
            <person name="Fernandes G.R."/>
            <person name="Duffy M.A."/>
            <person name="Rodrigues J.M."/>
        </authorList>
    </citation>
    <scope>NUCLEOTIDE SEQUENCE [LARGE SCALE GENOMIC DNA]</scope>
    <source>
        <strain evidence="2">Binning01</strain>
    </source>
</reference>
<dbReference type="PANTHER" id="PTHR22617:SF23">
    <property type="entry name" value="CHEMOTAXIS PROTEIN CHEW"/>
    <property type="match status" value="1"/>
</dbReference>
<dbReference type="InterPro" id="IPR002545">
    <property type="entry name" value="CheW-lke_dom"/>
</dbReference>
<protein>
    <submittedName>
        <fullName evidence="2">Chemotaxis protein CheW</fullName>
    </submittedName>
</protein>
<dbReference type="SUPFAM" id="SSF50341">
    <property type="entry name" value="CheW-like"/>
    <property type="match status" value="3"/>
</dbReference>
<evidence type="ECO:0000313" key="3">
    <source>
        <dbReference type="Proteomes" id="UP000253934"/>
    </source>
</evidence>
<feature type="domain" description="CheW-like" evidence="1">
    <location>
        <begin position="12"/>
        <end position="154"/>
    </location>
</feature>
<gene>
    <name evidence="2" type="ORF">DCC88_06980</name>
</gene>
<evidence type="ECO:0000259" key="1">
    <source>
        <dbReference type="PROSITE" id="PS50851"/>
    </source>
</evidence>
<proteinExistence type="predicted"/>
<dbReference type="Gene3D" id="2.40.50.180">
    <property type="entry name" value="CheA-289, Domain 4"/>
    <property type="match status" value="3"/>
</dbReference>
<dbReference type="EMBL" id="QOVW01000068">
    <property type="protein sequence ID" value="RDB36029.1"/>
    <property type="molecule type" value="Genomic_DNA"/>
</dbReference>
<dbReference type="PANTHER" id="PTHR22617">
    <property type="entry name" value="CHEMOTAXIS SENSOR HISTIDINE KINASE-RELATED"/>
    <property type="match status" value="1"/>
</dbReference>
<keyword evidence="3" id="KW-1185">Reference proteome</keyword>
<feature type="domain" description="CheW-like" evidence="1">
    <location>
        <begin position="178"/>
        <end position="320"/>
    </location>
</feature>
<dbReference type="InterPro" id="IPR036061">
    <property type="entry name" value="CheW-like_dom_sf"/>
</dbReference>
<dbReference type="AlphaFoldDB" id="A0A369KN04"/>
<dbReference type="Gene3D" id="2.30.30.40">
    <property type="entry name" value="SH3 Domains"/>
    <property type="match status" value="3"/>
</dbReference>
<dbReference type="SMART" id="SM00260">
    <property type="entry name" value="CheW"/>
    <property type="match status" value="3"/>
</dbReference>
<dbReference type="Proteomes" id="UP000253934">
    <property type="component" value="Unassembled WGS sequence"/>
</dbReference>
<dbReference type="CDD" id="cd00588">
    <property type="entry name" value="CheW_like"/>
    <property type="match status" value="1"/>
</dbReference>
<dbReference type="PROSITE" id="PS50851">
    <property type="entry name" value="CHEW"/>
    <property type="match status" value="3"/>
</dbReference>
<name>A0A369KN04_9BACT</name>
<dbReference type="InterPro" id="IPR039315">
    <property type="entry name" value="CheW"/>
</dbReference>